<dbReference type="Proteomes" id="UP000032430">
    <property type="component" value="Chromosome I"/>
</dbReference>
<gene>
    <name evidence="1" type="ORF">LFA_3649</name>
</gene>
<dbReference type="HOGENOM" id="CLU_3272159_0_0_6"/>
<evidence type="ECO:0000313" key="2">
    <source>
        <dbReference type="Proteomes" id="UP000032430"/>
    </source>
</evidence>
<evidence type="ECO:0000313" key="1">
    <source>
        <dbReference type="EMBL" id="CEG58974.1"/>
    </source>
</evidence>
<reference evidence="2" key="1">
    <citation type="submission" date="2014-09" db="EMBL/GenBank/DDBJ databases">
        <authorList>
            <person name="Gomez-Valero L."/>
        </authorList>
    </citation>
    <scope>NUCLEOTIDE SEQUENCE [LARGE SCALE GENOMIC DNA]</scope>
    <source>
        <strain evidence="2">ATCC700992</strain>
    </source>
</reference>
<dbReference type="AlphaFoldDB" id="A0A098G8Z9"/>
<sequence>MALAVYAAGIRIKGSGNPCSGVVPSSWRAPLDDYNRAYNFL</sequence>
<dbReference type="KEGG" id="lfa:LFA_3649"/>
<accession>A0A098G8Z9</accession>
<keyword evidence="2" id="KW-1185">Reference proteome</keyword>
<protein>
    <submittedName>
        <fullName evidence="1">Uncharacterized protein</fullName>
    </submittedName>
</protein>
<name>A0A098G8Z9_9GAMM</name>
<organism evidence="1 2">
    <name type="scientific">Legionella fallonii LLAP-10</name>
    <dbReference type="NCBI Taxonomy" id="1212491"/>
    <lineage>
        <taxon>Bacteria</taxon>
        <taxon>Pseudomonadati</taxon>
        <taxon>Pseudomonadota</taxon>
        <taxon>Gammaproteobacteria</taxon>
        <taxon>Legionellales</taxon>
        <taxon>Legionellaceae</taxon>
        <taxon>Legionella</taxon>
    </lineage>
</organism>
<dbReference type="EMBL" id="LN614827">
    <property type="protein sequence ID" value="CEG58974.1"/>
    <property type="molecule type" value="Genomic_DNA"/>
</dbReference>
<proteinExistence type="predicted"/>